<evidence type="ECO:0000256" key="4">
    <source>
        <dbReference type="ARBA" id="ARBA00023163"/>
    </source>
</evidence>
<dbReference type="Gene3D" id="1.10.10.60">
    <property type="entry name" value="Homeodomain-like"/>
    <property type="match status" value="1"/>
</dbReference>
<reference evidence="8 10" key="2">
    <citation type="submission" date="2017-10" db="EMBL/GenBank/DDBJ databases">
        <title>The new phylogeny of genus Mycobacterium.</title>
        <authorList>
            <person name="Tortoli E."/>
            <person name="Trovato A."/>
            <person name="Cirillo D.M."/>
        </authorList>
    </citation>
    <scope>NUCLEOTIDE SEQUENCE [LARGE SCALE GENOMIC DNA]</scope>
    <source>
        <strain evidence="8 10">IP141170001</strain>
    </source>
</reference>
<comment type="caution">
    <text evidence="8">The sequence shown here is derived from an EMBL/GenBank/DDBJ whole genome shotgun (WGS) entry which is preliminary data.</text>
</comment>
<dbReference type="PANTHER" id="PTHR30055">
    <property type="entry name" value="HTH-TYPE TRANSCRIPTIONAL REGULATOR RUTR"/>
    <property type="match status" value="1"/>
</dbReference>
<name>A0A1Q4HEF6_9MYCO</name>
<reference evidence="7 9" key="1">
    <citation type="submission" date="2016-09" db="EMBL/GenBank/DDBJ databases">
        <title>genome sequences of unsequenced Mycobacteria.</title>
        <authorList>
            <person name="Greninger A.L."/>
            <person name="Jerome K.R."/>
            <person name="Mcnair B."/>
            <person name="Wallis C."/>
            <person name="Fang F."/>
        </authorList>
    </citation>
    <scope>NUCLEOTIDE SEQUENCE [LARGE SCALE GENOMIC DNA]</scope>
    <source>
        <strain evidence="7 9">BM1</strain>
    </source>
</reference>
<accession>A0A1Q4HEF6</accession>
<gene>
    <name evidence="7" type="ORF">BV510_14425</name>
    <name evidence="8" type="ORF">CRI78_16805</name>
</gene>
<keyword evidence="4" id="KW-0804">Transcription</keyword>
<keyword evidence="3 5" id="KW-0238">DNA-binding</keyword>
<dbReference type="Proteomes" id="UP000220340">
    <property type="component" value="Unassembled WGS sequence"/>
</dbReference>
<keyword evidence="2" id="KW-0805">Transcription regulation</keyword>
<dbReference type="Proteomes" id="UP000191039">
    <property type="component" value="Unassembled WGS sequence"/>
</dbReference>
<dbReference type="InterPro" id="IPR009057">
    <property type="entry name" value="Homeodomain-like_sf"/>
</dbReference>
<dbReference type="Gene3D" id="1.10.357.10">
    <property type="entry name" value="Tetracycline Repressor, domain 2"/>
    <property type="match status" value="1"/>
</dbReference>
<dbReference type="EMBL" id="PDCR01000021">
    <property type="protein sequence ID" value="PEG53279.1"/>
    <property type="molecule type" value="Genomic_DNA"/>
</dbReference>
<evidence type="ECO:0000313" key="7">
    <source>
        <dbReference type="EMBL" id="OPE53654.1"/>
    </source>
</evidence>
<protein>
    <submittedName>
        <fullName evidence="8">TetR/AcrR family transcriptional regulator</fullName>
    </submittedName>
</protein>
<dbReference type="OrthoDB" id="3237195at2"/>
<dbReference type="Pfam" id="PF00440">
    <property type="entry name" value="TetR_N"/>
    <property type="match status" value="1"/>
</dbReference>
<proteinExistence type="predicted"/>
<evidence type="ECO:0000313" key="8">
    <source>
        <dbReference type="EMBL" id="PEG53279.1"/>
    </source>
</evidence>
<keyword evidence="1" id="KW-0678">Repressor</keyword>
<evidence type="ECO:0000259" key="6">
    <source>
        <dbReference type="PROSITE" id="PS50977"/>
    </source>
</evidence>
<dbReference type="RefSeq" id="WP_073856260.1">
    <property type="nucleotide sequence ID" value="NZ_BAAATC010000020.1"/>
</dbReference>
<evidence type="ECO:0000256" key="3">
    <source>
        <dbReference type="ARBA" id="ARBA00023125"/>
    </source>
</evidence>
<dbReference type="SUPFAM" id="SSF46689">
    <property type="entry name" value="Homeodomain-like"/>
    <property type="match status" value="1"/>
</dbReference>
<dbReference type="PRINTS" id="PR00455">
    <property type="entry name" value="HTHTETR"/>
</dbReference>
<evidence type="ECO:0000313" key="9">
    <source>
        <dbReference type="Proteomes" id="UP000191039"/>
    </source>
</evidence>
<evidence type="ECO:0000313" key="10">
    <source>
        <dbReference type="Proteomes" id="UP000220340"/>
    </source>
</evidence>
<dbReference type="AlphaFoldDB" id="A0A1Q4HEF6"/>
<dbReference type="InterPro" id="IPR036271">
    <property type="entry name" value="Tet_transcr_reg_TetR-rel_C_sf"/>
</dbReference>
<dbReference type="InterPro" id="IPR041490">
    <property type="entry name" value="KstR2_TetR_C"/>
</dbReference>
<dbReference type="SUPFAM" id="SSF48498">
    <property type="entry name" value="Tetracyclin repressor-like, C-terminal domain"/>
    <property type="match status" value="1"/>
</dbReference>
<dbReference type="EMBL" id="MIJD01000140">
    <property type="protein sequence ID" value="OPE53654.1"/>
    <property type="molecule type" value="Genomic_DNA"/>
</dbReference>
<dbReference type="PROSITE" id="PS50977">
    <property type="entry name" value="HTH_TETR_2"/>
    <property type="match status" value="1"/>
</dbReference>
<dbReference type="GO" id="GO:0003700">
    <property type="term" value="F:DNA-binding transcription factor activity"/>
    <property type="evidence" value="ECO:0007669"/>
    <property type="project" value="TreeGrafter"/>
</dbReference>
<dbReference type="InterPro" id="IPR050109">
    <property type="entry name" value="HTH-type_TetR-like_transc_reg"/>
</dbReference>
<feature type="domain" description="HTH tetR-type" evidence="6">
    <location>
        <begin position="19"/>
        <end position="79"/>
    </location>
</feature>
<dbReference type="STRING" id="1801.BRW64_10835"/>
<keyword evidence="10" id="KW-1185">Reference proteome</keyword>
<dbReference type="InterPro" id="IPR001647">
    <property type="entry name" value="HTH_TetR"/>
</dbReference>
<evidence type="ECO:0000256" key="5">
    <source>
        <dbReference type="PROSITE-ProRule" id="PRU00335"/>
    </source>
</evidence>
<dbReference type="Pfam" id="PF17932">
    <property type="entry name" value="TetR_C_24"/>
    <property type="match status" value="1"/>
</dbReference>
<dbReference type="GO" id="GO:0000976">
    <property type="term" value="F:transcription cis-regulatory region binding"/>
    <property type="evidence" value="ECO:0007669"/>
    <property type="project" value="TreeGrafter"/>
</dbReference>
<feature type="DNA-binding region" description="H-T-H motif" evidence="5">
    <location>
        <begin position="42"/>
        <end position="61"/>
    </location>
</feature>
<evidence type="ECO:0000256" key="2">
    <source>
        <dbReference type="ARBA" id="ARBA00023015"/>
    </source>
</evidence>
<dbReference type="PANTHER" id="PTHR30055:SF175">
    <property type="entry name" value="HTH-TYPE TRANSCRIPTIONAL REPRESSOR KSTR2"/>
    <property type="match status" value="1"/>
</dbReference>
<organism evidence="8 10">
    <name type="scientific">Mycolicibacterium diernhoferi</name>
    <dbReference type="NCBI Taxonomy" id="1801"/>
    <lineage>
        <taxon>Bacteria</taxon>
        <taxon>Bacillati</taxon>
        <taxon>Actinomycetota</taxon>
        <taxon>Actinomycetes</taxon>
        <taxon>Mycobacteriales</taxon>
        <taxon>Mycobacteriaceae</taxon>
        <taxon>Mycolicibacterium</taxon>
    </lineage>
</organism>
<evidence type="ECO:0000256" key="1">
    <source>
        <dbReference type="ARBA" id="ARBA00022491"/>
    </source>
</evidence>
<sequence length="207" mass="22930">MAKARGKLAGSTPRVRDPDATRSALLKSAVKLFAQNGYDGTSVQQVVDDAQRTKGAFYYYFDSKEDLLQSIHDDSVGLQLDLIHQVLERDEPADVLLKALVVEVLMEPMGVYQSEIAVFTHELRRLTGKGFEGVLAKRDEFEQCVVELIERGIEAGIFKDLGPPRLLAFGIIGMCSWSLNWLRPDGALSPREIGEMFAEMLVSGLKA</sequence>